<dbReference type="InterPro" id="IPR012941">
    <property type="entry name" value="Phe_hydrox_C_dim_dom"/>
</dbReference>
<protein>
    <recommendedName>
        <fullName evidence="9">FAD binding domain-containing protein</fullName>
    </recommendedName>
</protein>
<evidence type="ECO:0000256" key="4">
    <source>
        <dbReference type="ARBA" id="ARBA00023002"/>
    </source>
</evidence>
<dbReference type="EMBL" id="JZEE01000317">
    <property type="protein sequence ID" value="KJK66146.1"/>
    <property type="molecule type" value="Genomic_DNA"/>
</dbReference>
<feature type="domain" description="FAD-binding" evidence="5">
    <location>
        <begin position="187"/>
        <end position="403"/>
    </location>
</feature>
<dbReference type="AlphaFoldDB" id="A0A0F0IG51"/>
<feature type="domain" description="Phenol hydroxylase-like C-terminal dimerisation" evidence="6">
    <location>
        <begin position="447"/>
        <end position="639"/>
    </location>
</feature>
<evidence type="ECO:0008006" key="9">
    <source>
        <dbReference type="Google" id="ProtNLM"/>
    </source>
</evidence>
<keyword evidence="3" id="KW-0274">FAD</keyword>
<evidence type="ECO:0000259" key="6">
    <source>
        <dbReference type="Pfam" id="PF07976"/>
    </source>
</evidence>
<evidence type="ECO:0000313" key="7">
    <source>
        <dbReference type="EMBL" id="KJK66146.1"/>
    </source>
</evidence>
<dbReference type="STRING" id="1403190.A0A0F0IG51"/>
<comment type="caution">
    <text evidence="7">The sequence shown here is derived from an EMBL/GenBank/DDBJ whole genome shotgun (WGS) entry which is preliminary data.</text>
</comment>
<reference evidence="7 8" key="1">
    <citation type="submission" date="2015-02" db="EMBL/GenBank/DDBJ databases">
        <title>Draft genome sequence of Aspergillus parasiticus SU-1.</title>
        <authorList>
            <person name="Yu J."/>
            <person name="Fedorova N."/>
            <person name="Yin Y."/>
            <person name="Losada L."/>
            <person name="Zafar N."/>
            <person name="Taujale R."/>
            <person name="Ehrlich K.C."/>
            <person name="Bhatnagar D."/>
            <person name="Cleveland T.E."/>
            <person name="Bennett J.W."/>
            <person name="Nierman W.C."/>
        </authorList>
    </citation>
    <scope>NUCLEOTIDE SEQUENCE [LARGE SCALE GENOMIC DNA]</scope>
    <source>
        <strain evidence="8">ATCC 56775 / NRRL 5862 / SRRC 143 / SU-1</strain>
    </source>
</reference>
<evidence type="ECO:0000313" key="8">
    <source>
        <dbReference type="Proteomes" id="UP000033540"/>
    </source>
</evidence>
<proteinExistence type="inferred from homology"/>
<dbReference type="Gene3D" id="3.30.9.10">
    <property type="entry name" value="D-Amino Acid Oxidase, subunit A, domain 2"/>
    <property type="match status" value="1"/>
</dbReference>
<accession>A0A0F0IG51</accession>
<dbReference type="OrthoDB" id="1716816at2759"/>
<organism evidence="7 8">
    <name type="scientific">Aspergillus parasiticus (strain ATCC 56775 / NRRL 5862 / SRRC 143 / SU-1)</name>
    <dbReference type="NCBI Taxonomy" id="1403190"/>
    <lineage>
        <taxon>Eukaryota</taxon>
        <taxon>Fungi</taxon>
        <taxon>Dikarya</taxon>
        <taxon>Ascomycota</taxon>
        <taxon>Pezizomycotina</taxon>
        <taxon>Eurotiomycetes</taxon>
        <taxon>Eurotiomycetidae</taxon>
        <taxon>Eurotiales</taxon>
        <taxon>Aspergillaceae</taxon>
        <taxon>Aspergillus</taxon>
        <taxon>Aspergillus subgen. Circumdati</taxon>
    </lineage>
</organism>
<name>A0A0F0IG51_ASPPU</name>
<dbReference type="CDD" id="cd02979">
    <property type="entry name" value="PHOX_C"/>
    <property type="match status" value="1"/>
</dbReference>
<dbReference type="InterPro" id="IPR036249">
    <property type="entry name" value="Thioredoxin-like_sf"/>
</dbReference>
<dbReference type="InterPro" id="IPR002938">
    <property type="entry name" value="FAD-bd"/>
</dbReference>
<keyword evidence="4" id="KW-0560">Oxidoreductase</keyword>
<dbReference type="Proteomes" id="UP000033540">
    <property type="component" value="Unassembled WGS sequence"/>
</dbReference>
<dbReference type="PRINTS" id="PR00420">
    <property type="entry name" value="RNGMNOXGNASE"/>
</dbReference>
<dbReference type="Pfam" id="PF07976">
    <property type="entry name" value="Phe_hydrox_dim"/>
    <property type="match status" value="1"/>
</dbReference>
<dbReference type="GO" id="GO:0016709">
    <property type="term" value="F:oxidoreductase activity, acting on paired donors, with incorporation or reduction of molecular oxygen, NAD(P)H as one donor, and incorporation of one atom of oxygen"/>
    <property type="evidence" value="ECO:0007669"/>
    <property type="project" value="UniProtKB-ARBA"/>
</dbReference>
<dbReference type="SUPFAM" id="SSF51905">
    <property type="entry name" value="FAD/NAD(P)-binding domain"/>
    <property type="match status" value="1"/>
</dbReference>
<sequence length="646" mass="73138">MAPVIESCTDVLIIGAGPSGLAAAYWMARCGVNARIVDKRATKVFRGHADGLRAGTSELFDSMGFQHRVLHESVEITEFCFWARDEKGNLKRNKQVRSETLDNAPYRMHGLSQGRIERYILDAIKDSSDLVVERGVTAESLEYDASLENNHEEYPITVKLRTLTEEELRAASTYGCSQSLSRDNVAPDDVEDLTPERKHEAGTVEIVKAKYLISCDGGRSWTRKQLDIPFTGSTTEHIWGVLDVVPITNFPDVRRAATVASELGTLLVIPRERQLVRFYVPLTEVDVTSGRFDRSSITLDMMREKVQQMLKPFQFDFKICDWWTTYQIGQRIAQNFTKGRIYLAGDAVHNHSPKVGLGMNISLQDGFNIGWKVALVAKGVAHTSILNTYEPERRPLAEMLVDFDRRWSPLFLKQQGGSPPPDAEARFEAMKEVLDSVEPFAEGILSHYGDSPLVHKNGQKIAKKLSPGEKLTPAKVRNQADGITRWTTRVFQSDGRFRILLLAGDIRTEEQKRRVLTFGDYLTSPDSVLRRFSRKPANLHATIDVVTIHSAPVEDVQLFDFPEALRPFDDDNGWKYDKIWGDEKCHWDLQCDGKAYEKWGVDRLKGAVVALRPDQYIGWIGDLEDVEGLSKYFEGIFRSPRQRARL</sequence>
<keyword evidence="2" id="KW-0285">Flavoprotein</keyword>
<dbReference type="PANTHER" id="PTHR43004:SF20">
    <property type="entry name" value="2-MONOOXYGENASE, PUTATIVE (AFU_ORTHOLOGUE AFUA_1G13660)-RELATED"/>
    <property type="match status" value="1"/>
</dbReference>
<comment type="similarity">
    <text evidence="1">Belongs to the PheA/TfdB FAD monooxygenase family.</text>
</comment>
<dbReference type="Gene3D" id="3.50.50.60">
    <property type="entry name" value="FAD/NAD(P)-binding domain"/>
    <property type="match status" value="1"/>
</dbReference>
<dbReference type="SUPFAM" id="SSF54373">
    <property type="entry name" value="FAD-linked reductases, C-terminal domain"/>
    <property type="match status" value="1"/>
</dbReference>
<dbReference type="GO" id="GO:0071949">
    <property type="term" value="F:FAD binding"/>
    <property type="evidence" value="ECO:0007669"/>
    <property type="project" value="InterPro"/>
</dbReference>
<gene>
    <name evidence="7" type="ORF">P875_00021742</name>
</gene>
<dbReference type="InterPro" id="IPR036188">
    <property type="entry name" value="FAD/NAD-bd_sf"/>
</dbReference>
<evidence type="ECO:0000259" key="5">
    <source>
        <dbReference type="Pfam" id="PF01494"/>
    </source>
</evidence>
<dbReference type="PANTHER" id="PTHR43004">
    <property type="entry name" value="TRK SYSTEM POTASSIUM UPTAKE PROTEIN"/>
    <property type="match status" value="1"/>
</dbReference>
<dbReference type="Gene3D" id="3.40.30.20">
    <property type="match status" value="1"/>
</dbReference>
<evidence type="ECO:0000256" key="1">
    <source>
        <dbReference type="ARBA" id="ARBA00007801"/>
    </source>
</evidence>
<dbReference type="SUPFAM" id="SSF52833">
    <property type="entry name" value="Thioredoxin-like"/>
    <property type="match status" value="1"/>
</dbReference>
<dbReference type="Pfam" id="PF01494">
    <property type="entry name" value="FAD_binding_3"/>
    <property type="match status" value="2"/>
</dbReference>
<evidence type="ECO:0000256" key="2">
    <source>
        <dbReference type="ARBA" id="ARBA00022630"/>
    </source>
</evidence>
<feature type="domain" description="FAD-binding" evidence="5">
    <location>
        <begin position="9"/>
        <end position="146"/>
    </location>
</feature>
<dbReference type="InterPro" id="IPR038220">
    <property type="entry name" value="PHOX_C_sf"/>
</dbReference>
<dbReference type="InterPro" id="IPR050641">
    <property type="entry name" value="RIFMO-like"/>
</dbReference>
<evidence type="ECO:0000256" key="3">
    <source>
        <dbReference type="ARBA" id="ARBA00022827"/>
    </source>
</evidence>